<name>A0A286TWV3_9BACT</name>
<dbReference type="InterPro" id="IPR013785">
    <property type="entry name" value="Aldolase_TIM"/>
</dbReference>
<proteinExistence type="predicted"/>
<sequence>MDLNLFKKIMDEVGNKVLTLDLSGWGEPFSHPDIFEMIEYAKNKGVREVIGNTNITSLNNAIIEKILTSKLDTLIFSIDAASESTYQKIRIGSDFHVIHNNIAQYFASKKQLKKKGPVTVAQIILMKTNVHEAKAFKKKWNNIFDVVRISPMASLGQLRNSYQNLSLENHGDQTTHCSYPWTSMFICWNGIVTFCMNDIDGDIPLGNLNEQSLYEVWISDNFKILRDNLRNKIYTRFCRNCQEWKMCKPLTYTKTLLMELLPFQYVSLAKRIHMRLSKGILS</sequence>
<dbReference type="SUPFAM" id="SSF102114">
    <property type="entry name" value="Radical SAM enzymes"/>
    <property type="match status" value="1"/>
</dbReference>
<organism evidence="2 3">
    <name type="scientific">Candidatus Scalindua japonica</name>
    <dbReference type="NCBI Taxonomy" id="1284222"/>
    <lineage>
        <taxon>Bacteria</taxon>
        <taxon>Pseudomonadati</taxon>
        <taxon>Planctomycetota</taxon>
        <taxon>Candidatus Brocadiia</taxon>
        <taxon>Candidatus Brocadiales</taxon>
        <taxon>Candidatus Scalinduaceae</taxon>
        <taxon>Candidatus Scalindua</taxon>
    </lineage>
</organism>
<dbReference type="CDD" id="cd21109">
    <property type="entry name" value="SPASM"/>
    <property type="match status" value="1"/>
</dbReference>
<evidence type="ECO:0000313" key="2">
    <source>
        <dbReference type="EMBL" id="GAX60363.1"/>
    </source>
</evidence>
<dbReference type="InterPro" id="IPR058240">
    <property type="entry name" value="rSAM_sf"/>
</dbReference>
<gene>
    <name evidence="2" type="ORF">SCALIN_C10_0123</name>
</gene>
<dbReference type="PANTHER" id="PTHR11228:SF34">
    <property type="entry name" value="TUNGSTEN-CONTAINING ALDEHYDE FERREDOXIN OXIDOREDUCTASE COFACTOR MODIFYING PROTEIN"/>
    <property type="match status" value="1"/>
</dbReference>
<protein>
    <submittedName>
        <fullName evidence="2">Fe-S oxidoreductase</fullName>
    </submittedName>
</protein>
<dbReference type="PANTHER" id="PTHR11228">
    <property type="entry name" value="RADICAL SAM DOMAIN PROTEIN"/>
    <property type="match status" value="1"/>
</dbReference>
<comment type="caution">
    <text evidence="2">The sequence shown here is derived from an EMBL/GenBank/DDBJ whole genome shotgun (WGS) entry which is preliminary data.</text>
</comment>
<dbReference type="Proteomes" id="UP000218542">
    <property type="component" value="Unassembled WGS sequence"/>
</dbReference>
<dbReference type="Gene3D" id="3.20.20.70">
    <property type="entry name" value="Aldolase class I"/>
    <property type="match status" value="1"/>
</dbReference>
<dbReference type="AlphaFoldDB" id="A0A286TWV3"/>
<reference evidence="3" key="1">
    <citation type="journal article" date="2017" name="Environ. Microbiol. Rep.">
        <title>Genetic Diversity of Marine Anaerobic Ammonium-Oxidizing Bacteria as Revealed by Genomic and Proteomic Analyses of 'Candidatus Scalindua japonica'.</title>
        <authorList>
            <person name="Oshiki M."/>
            <person name="Mizuto K."/>
            <person name="Kimura Z."/>
            <person name="Kindaichi T."/>
            <person name="Satoh H."/>
            <person name="Okabe S."/>
        </authorList>
    </citation>
    <scope>NUCLEOTIDE SEQUENCE [LARGE SCALE GENOMIC DNA]</scope>
    <source>
        <strain evidence="3">husup-a2</strain>
    </source>
</reference>
<dbReference type="InterPro" id="IPR050377">
    <property type="entry name" value="Radical_SAM_PqqE_MftC-like"/>
</dbReference>
<feature type="domain" description="4Fe4S-binding SPASM" evidence="1">
    <location>
        <begin position="177"/>
        <end position="242"/>
    </location>
</feature>
<dbReference type="EMBL" id="BAOS01000010">
    <property type="protein sequence ID" value="GAX60363.1"/>
    <property type="molecule type" value="Genomic_DNA"/>
</dbReference>
<evidence type="ECO:0000259" key="1">
    <source>
        <dbReference type="Pfam" id="PF13186"/>
    </source>
</evidence>
<dbReference type="Pfam" id="PF13186">
    <property type="entry name" value="SPASM"/>
    <property type="match status" value="1"/>
</dbReference>
<accession>A0A286TWV3</accession>
<keyword evidence="3" id="KW-1185">Reference proteome</keyword>
<dbReference type="InterPro" id="IPR023885">
    <property type="entry name" value="4Fe4S-binding_SPASM_dom"/>
</dbReference>
<evidence type="ECO:0000313" key="3">
    <source>
        <dbReference type="Proteomes" id="UP000218542"/>
    </source>
</evidence>